<dbReference type="InterPro" id="IPR029055">
    <property type="entry name" value="Ntn_hydrolases_N"/>
</dbReference>
<name>A0A2K8L5Z9_9PROT</name>
<keyword evidence="8 10" id="KW-0378">Hydrolase</keyword>
<dbReference type="GO" id="GO:0004298">
    <property type="term" value="F:threonine-type endopeptidase activity"/>
    <property type="evidence" value="ECO:0007669"/>
    <property type="project" value="UniProtKB-KW"/>
</dbReference>
<feature type="active site" evidence="10">
    <location>
        <position position="9"/>
    </location>
</feature>
<dbReference type="GO" id="GO:0005839">
    <property type="term" value="C:proteasome core complex"/>
    <property type="evidence" value="ECO:0007669"/>
    <property type="project" value="InterPro"/>
</dbReference>
<dbReference type="Proteomes" id="UP000231637">
    <property type="component" value="Chromosome"/>
</dbReference>
<reference evidence="11 12" key="1">
    <citation type="submission" date="2016-12" db="EMBL/GenBank/DDBJ databases">
        <title>Isolation and genomic insights into novel planktonic Zetaproteobacteria from stratified waters of the Chesapeake Bay.</title>
        <authorList>
            <person name="McAllister S.M."/>
            <person name="Kato S."/>
            <person name="Chan C.S."/>
            <person name="Chiu B.K."/>
            <person name="Field E.K."/>
        </authorList>
    </citation>
    <scope>NUCLEOTIDE SEQUENCE [LARGE SCALE GENOMIC DNA]</scope>
    <source>
        <strain evidence="11 12">CP-8</strain>
    </source>
</reference>
<dbReference type="Gene3D" id="3.60.20.10">
    <property type="entry name" value="Glutamine Phosphoribosylpyrophosphate, subunit 1, domain 1"/>
    <property type="match status" value="1"/>
</dbReference>
<dbReference type="EC" id="3.4.25.2" evidence="10"/>
<keyword evidence="9 10" id="KW-0915">Sodium</keyword>
<dbReference type="NCBIfam" id="TIGR03692">
    <property type="entry name" value="ATP_dep_HslV"/>
    <property type="match status" value="1"/>
</dbReference>
<evidence type="ECO:0000256" key="9">
    <source>
        <dbReference type="ARBA" id="ARBA00023053"/>
    </source>
</evidence>
<evidence type="ECO:0000256" key="5">
    <source>
        <dbReference type="ARBA" id="ARBA00022670"/>
    </source>
</evidence>
<evidence type="ECO:0000256" key="2">
    <source>
        <dbReference type="ARBA" id="ARBA00006053"/>
    </source>
</evidence>
<comment type="similarity">
    <text evidence="2 10">Belongs to the peptidase T1B family. HslV subfamily.</text>
</comment>
<proteinExistence type="inferred from homology"/>
<dbReference type="InterPro" id="IPR001353">
    <property type="entry name" value="Proteasome_sua/b"/>
</dbReference>
<keyword evidence="6 10" id="KW-0888">Threonine protease</keyword>
<evidence type="ECO:0000256" key="3">
    <source>
        <dbReference type="ARBA" id="ARBA00022490"/>
    </source>
</evidence>
<dbReference type="AlphaFoldDB" id="A0A2K8L5Z9"/>
<dbReference type="GO" id="GO:0009376">
    <property type="term" value="C:HslUV protease complex"/>
    <property type="evidence" value="ECO:0007669"/>
    <property type="project" value="UniProtKB-UniRule"/>
</dbReference>
<dbReference type="InterPro" id="IPR023333">
    <property type="entry name" value="Proteasome_suB-type"/>
</dbReference>
<dbReference type="GO" id="GO:0046872">
    <property type="term" value="F:metal ion binding"/>
    <property type="evidence" value="ECO:0007669"/>
    <property type="project" value="UniProtKB-KW"/>
</dbReference>
<dbReference type="OrthoDB" id="9804884at2"/>
<feature type="binding site" evidence="10">
    <location>
        <position position="170"/>
    </location>
    <ligand>
        <name>Na(+)</name>
        <dbReference type="ChEBI" id="CHEBI:29101"/>
    </ligand>
</feature>
<dbReference type="PANTHER" id="PTHR32194:SF0">
    <property type="entry name" value="ATP-DEPENDENT PROTEASE SUBUNIT HSLV"/>
    <property type="match status" value="1"/>
</dbReference>
<dbReference type="CDD" id="cd01913">
    <property type="entry name" value="protease_HslV"/>
    <property type="match status" value="1"/>
</dbReference>
<dbReference type="PIRSF" id="PIRSF039093">
    <property type="entry name" value="HslV"/>
    <property type="match status" value="1"/>
</dbReference>
<dbReference type="HAMAP" id="MF_00248">
    <property type="entry name" value="HslV"/>
    <property type="match status" value="1"/>
</dbReference>
<protein>
    <recommendedName>
        <fullName evidence="10">ATP-dependent protease subunit HslV</fullName>
        <ecNumber evidence="10">3.4.25.2</ecNumber>
    </recommendedName>
</protein>
<dbReference type="EMBL" id="CP018800">
    <property type="protein sequence ID" value="ATX82522.1"/>
    <property type="molecule type" value="Genomic_DNA"/>
</dbReference>
<feature type="binding site" evidence="10">
    <location>
        <position position="167"/>
    </location>
    <ligand>
        <name>Na(+)</name>
        <dbReference type="ChEBI" id="CHEBI:29101"/>
    </ligand>
</feature>
<organism evidence="11 12">
    <name type="scientific">Mariprofundus ferrinatatus</name>
    <dbReference type="NCBI Taxonomy" id="1921087"/>
    <lineage>
        <taxon>Bacteria</taxon>
        <taxon>Pseudomonadati</taxon>
        <taxon>Pseudomonadota</taxon>
        <taxon>Candidatius Mariprofundia</taxon>
        <taxon>Mariprofundales</taxon>
        <taxon>Mariprofundaceae</taxon>
        <taxon>Mariprofundus</taxon>
    </lineage>
</organism>
<evidence type="ECO:0000256" key="4">
    <source>
        <dbReference type="ARBA" id="ARBA00022533"/>
    </source>
</evidence>
<sequence length="185" mass="19573">MSSIKMRGTTICCIRKNGEVAIGGDGQVTLGDTVVKHGGRKVRTIRDGAILTGFAGSTADAMNLFERFEAKLDEHGGSLMRAAVSLAKEWRTDKYLRQLEAMMIVADIDNTLLISGNGDVLEPDDGVAAIGSGGAYAKAAATALVNHSDLSAREAISEAMNIAANICIYTNSNITIESINKEPKQ</sequence>
<evidence type="ECO:0000313" key="12">
    <source>
        <dbReference type="Proteomes" id="UP000231637"/>
    </source>
</evidence>
<dbReference type="PROSITE" id="PS51476">
    <property type="entry name" value="PROTEASOME_BETA_2"/>
    <property type="match status" value="1"/>
</dbReference>
<evidence type="ECO:0000256" key="10">
    <source>
        <dbReference type="HAMAP-Rule" id="MF_00248"/>
    </source>
</evidence>
<dbReference type="RefSeq" id="WP_157821321.1">
    <property type="nucleotide sequence ID" value="NZ_CP018800.1"/>
</dbReference>
<dbReference type="KEGG" id="mfn:Ga0123462_1672"/>
<dbReference type="PANTHER" id="PTHR32194">
    <property type="entry name" value="METALLOPROTEASE TLDD"/>
    <property type="match status" value="1"/>
</dbReference>
<comment type="subcellular location">
    <subcellularLocation>
        <location evidence="1 10">Cytoplasm</location>
    </subcellularLocation>
</comment>
<comment type="function">
    <text evidence="10">Protease subunit of a proteasome-like degradation complex believed to be a general protein degrading machinery.</text>
</comment>
<evidence type="ECO:0000256" key="7">
    <source>
        <dbReference type="ARBA" id="ARBA00022723"/>
    </source>
</evidence>
<dbReference type="SUPFAM" id="SSF56235">
    <property type="entry name" value="N-terminal nucleophile aminohydrolases (Ntn hydrolases)"/>
    <property type="match status" value="1"/>
</dbReference>
<keyword evidence="12" id="KW-1185">Reference proteome</keyword>
<dbReference type="Pfam" id="PF00227">
    <property type="entry name" value="Proteasome"/>
    <property type="match status" value="1"/>
</dbReference>
<feature type="binding site" evidence="10">
    <location>
        <position position="164"/>
    </location>
    <ligand>
        <name>Na(+)</name>
        <dbReference type="ChEBI" id="CHEBI:29101"/>
    </ligand>
</feature>
<dbReference type="NCBIfam" id="NF003964">
    <property type="entry name" value="PRK05456.1"/>
    <property type="match status" value="1"/>
</dbReference>
<gene>
    <name evidence="10" type="primary">hslV</name>
    <name evidence="11" type="ORF">Ga0123462_1672</name>
</gene>
<comment type="catalytic activity">
    <reaction evidence="10">
        <text>ATP-dependent cleavage of peptide bonds with broad specificity.</text>
        <dbReference type="EC" id="3.4.25.2"/>
    </reaction>
</comment>
<evidence type="ECO:0000313" key="11">
    <source>
        <dbReference type="EMBL" id="ATX82522.1"/>
    </source>
</evidence>
<accession>A0A2K8L5Z9</accession>
<evidence type="ECO:0000256" key="1">
    <source>
        <dbReference type="ARBA" id="ARBA00004496"/>
    </source>
</evidence>
<comment type="activity regulation">
    <text evidence="10">Allosterically activated by HslU binding.</text>
</comment>
<dbReference type="GO" id="GO:0051603">
    <property type="term" value="P:proteolysis involved in protein catabolic process"/>
    <property type="evidence" value="ECO:0007669"/>
    <property type="project" value="InterPro"/>
</dbReference>
<keyword evidence="4 10" id="KW-0021">Allosteric enzyme</keyword>
<keyword evidence="3 10" id="KW-0963">Cytoplasm</keyword>
<evidence type="ECO:0000256" key="8">
    <source>
        <dbReference type="ARBA" id="ARBA00022801"/>
    </source>
</evidence>
<comment type="subunit">
    <text evidence="10">A double ring-shaped homohexamer of HslV is capped on each side by a ring-shaped HslU homohexamer. The assembly of the HslU/HslV complex is dependent on binding of ATP.</text>
</comment>
<keyword evidence="5 10" id="KW-0645">Protease</keyword>
<dbReference type="InterPro" id="IPR022281">
    <property type="entry name" value="ATP-dep_Prtase_HsIV_su"/>
</dbReference>
<evidence type="ECO:0000256" key="6">
    <source>
        <dbReference type="ARBA" id="ARBA00022698"/>
    </source>
</evidence>
<keyword evidence="7 10" id="KW-0479">Metal-binding</keyword>